<keyword evidence="6 8" id="KW-0472">Membrane</keyword>
<comment type="caution">
    <text evidence="9">The sequence shown here is derived from an EMBL/GenBank/DDBJ whole genome shotgun (WGS) entry which is preliminary data.</text>
</comment>
<reference evidence="10" key="1">
    <citation type="journal article" date="2019" name="Int. J. Syst. Evol. Microbiol.">
        <title>The Global Catalogue of Microorganisms (GCM) 10K type strain sequencing project: providing services to taxonomists for standard genome sequencing and annotation.</title>
        <authorList>
            <consortium name="The Broad Institute Genomics Platform"/>
            <consortium name="The Broad Institute Genome Sequencing Center for Infectious Disease"/>
            <person name="Wu L."/>
            <person name="Ma J."/>
        </authorList>
    </citation>
    <scope>NUCLEOTIDE SEQUENCE [LARGE SCALE GENOMIC DNA]</scope>
    <source>
        <strain evidence="10">JCM 13244</strain>
    </source>
</reference>
<dbReference type="SUPFAM" id="SSF103473">
    <property type="entry name" value="MFS general substrate transporter"/>
    <property type="match status" value="1"/>
</dbReference>
<dbReference type="EMBL" id="BAAALR010000058">
    <property type="protein sequence ID" value="GAA1703789.1"/>
    <property type="molecule type" value="Genomic_DNA"/>
</dbReference>
<keyword evidence="2" id="KW-0813">Transport</keyword>
<evidence type="ECO:0000313" key="9">
    <source>
        <dbReference type="EMBL" id="GAA1703789.1"/>
    </source>
</evidence>
<dbReference type="Proteomes" id="UP001499947">
    <property type="component" value="Unassembled WGS sequence"/>
</dbReference>
<feature type="transmembrane region" description="Helical" evidence="8">
    <location>
        <begin position="303"/>
        <end position="327"/>
    </location>
</feature>
<feature type="transmembrane region" description="Helical" evidence="8">
    <location>
        <begin position="339"/>
        <end position="361"/>
    </location>
</feature>
<feature type="transmembrane region" description="Helical" evidence="8">
    <location>
        <begin position="373"/>
        <end position="396"/>
    </location>
</feature>
<evidence type="ECO:0000256" key="4">
    <source>
        <dbReference type="ARBA" id="ARBA00022692"/>
    </source>
</evidence>
<dbReference type="InterPro" id="IPR036259">
    <property type="entry name" value="MFS_trans_sf"/>
</dbReference>
<feature type="transmembrane region" description="Helical" evidence="8">
    <location>
        <begin position="83"/>
        <end position="101"/>
    </location>
</feature>
<dbReference type="InterPro" id="IPR011701">
    <property type="entry name" value="MFS"/>
</dbReference>
<evidence type="ECO:0000256" key="7">
    <source>
        <dbReference type="SAM" id="MobiDB-lite"/>
    </source>
</evidence>
<keyword evidence="4 8" id="KW-0812">Transmembrane</keyword>
<name>A0ABN2IEZ1_9ACTN</name>
<evidence type="ECO:0000256" key="6">
    <source>
        <dbReference type="ARBA" id="ARBA00023136"/>
    </source>
</evidence>
<feature type="transmembrane region" description="Helical" evidence="8">
    <location>
        <begin position="20"/>
        <end position="42"/>
    </location>
</feature>
<keyword evidence="5 8" id="KW-1133">Transmembrane helix</keyword>
<evidence type="ECO:0008006" key="11">
    <source>
        <dbReference type="Google" id="ProtNLM"/>
    </source>
</evidence>
<feature type="transmembrane region" description="Helical" evidence="8">
    <location>
        <begin position="438"/>
        <end position="457"/>
    </location>
</feature>
<evidence type="ECO:0000256" key="2">
    <source>
        <dbReference type="ARBA" id="ARBA00022448"/>
    </source>
</evidence>
<feature type="transmembrane region" description="Helical" evidence="8">
    <location>
        <begin position="273"/>
        <end position="291"/>
    </location>
</feature>
<evidence type="ECO:0000256" key="1">
    <source>
        <dbReference type="ARBA" id="ARBA00004651"/>
    </source>
</evidence>
<protein>
    <recommendedName>
        <fullName evidence="11">Major facilitator superfamily (MFS) profile domain-containing protein</fullName>
    </recommendedName>
</protein>
<feature type="transmembrane region" description="Helical" evidence="8">
    <location>
        <begin position="176"/>
        <end position="195"/>
    </location>
</feature>
<proteinExistence type="predicted"/>
<organism evidence="9 10">
    <name type="scientific">Streptomyces yatensis</name>
    <dbReference type="NCBI Taxonomy" id="155177"/>
    <lineage>
        <taxon>Bacteria</taxon>
        <taxon>Bacillati</taxon>
        <taxon>Actinomycetota</taxon>
        <taxon>Actinomycetes</taxon>
        <taxon>Kitasatosporales</taxon>
        <taxon>Streptomycetaceae</taxon>
        <taxon>Streptomyces</taxon>
        <taxon>Streptomyces violaceusniger group</taxon>
    </lineage>
</organism>
<feature type="transmembrane region" description="Helical" evidence="8">
    <location>
        <begin position="54"/>
        <end position="71"/>
    </location>
</feature>
<feature type="transmembrane region" description="Helical" evidence="8">
    <location>
        <begin position="107"/>
        <end position="129"/>
    </location>
</feature>
<keyword evidence="3" id="KW-1003">Cell membrane</keyword>
<feature type="transmembrane region" description="Helical" evidence="8">
    <location>
        <begin position="408"/>
        <end position="432"/>
    </location>
</feature>
<gene>
    <name evidence="9" type="ORF">GCM10009680_50880</name>
</gene>
<feature type="region of interest" description="Disordered" evidence="7">
    <location>
        <begin position="202"/>
        <end position="264"/>
    </location>
</feature>
<dbReference type="PANTHER" id="PTHR23517">
    <property type="entry name" value="RESISTANCE PROTEIN MDTM, PUTATIVE-RELATED-RELATED"/>
    <property type="match status" value="1"/>
</dbReference>
<dbReference type="InterPro" id="IPR050171">
    <property type="entry name" value="MFS_Transporters"/>
</dbReference>
<evidence type="ECO:0000256" key="8">
    <source>
        <dbReference type="SAM" id="Phobius"/>
    </source>
</evidence>
<evidence type="ECO:0000256" key="5">
    <source>
        <dbReference type="ARBA" id="ARBA00022989"/>
    </source>
</evidence>
<comment type="subcellular location">
    <subcellularLocation>
        <location evidence="1">Cell membrane</location>
        <topology evidence="1">Multi-pass membrane protein</topology>
    </subcellularLocation>
</comment>
<evidence type="ECO:0000313" key="10">
    <source>
        <dbReference type="Proteomes" id="UP001499947"/>
    </source>
</evidence>
<dbReference type="Pfam" id="PF07690">
    <property type="entry name" value="MFS_1"/>
    <property type="match status" value="1"/>
</dbReference>
<evidence type="ECO:0000256" key="3">
    <source>
        <dbReference type="ARBA" id="ARBA00022475"/>
    </source>
</evidence>
<dbReference type="PANTHER" id="PTHR23517:SF2">
    <property type="entry name" value="MULTIDRUG RESISTANCE PROTEIN MDTH"/>
    <property type="match status" value="1"/>
</dbReference>
<feature type="transmembrane region" description="Helical" evidence="8">
    <location>
        <begin position="141"/>
        <end position="164"/>
    </location>
</feature>
<dbReference type="Gene3D" id="1.20.1250.20">
    <property type="entry name" value="MFS general substrate transporter like domains"/>
    <property type="match status" value="1"/>
</dbReference>
<keyword evidence="10" id="KW-1185">Reference proteome</keyword>
<dbReference type="RefSeq" id="WP_211125381.1">
    <property type="nucleotide sequence ID" value="NZ_BAAALR010000058.1"/>
</dbReference>
<sequence>MTAPRATAPRTPLGRRFGLLMGALLLSSLGNGLCFPFTSIYISRLLGLGGRAAGGYFIAMAAASLAAALAGGPLADRGSPHRVGALGAAALAAGYALLAPAGSVPLVLASGVCVGVGFGLFYASIVGIVDTAVPESGRRSAFAIRHIVNNAGIGLGSVAAGLALHGAHTPAGTLRWLYLANGLAALPLIAVILGVRPRVAPEPATGGPADHAAEPHIDASPSPPLPETGASPQTPGSRGEAPGSGKGRRGDPTPPEPSGSGPTYRSLLRARPMALLILAQALFAIVGFTQIEATVPLLLHDRMAVTLGWVSVVVAANSFALIALQPLLRGRLEQLPETVVLAGGPVLWAVAFGCGLGAALAGEAAPAAVRYGLLLAFAVVFAAGELMYSSAFYPLLLRWSGEEAVGRASALASLAWNLGTASGPPIGLFIVAHASATGSWLALALGAAAAFAVTAALRGRTADT</sequence>
<accession>A0ABN2IEZ1</accession>